<keyword evidence="8 9" id="KW-0544">Nucleosome core</keyword>
<comment type="subunit">
    <text evidence="9">The nucleosome is a histone octamer containing two molecules each of H2A, H2B, H3 and H4 assembled in one H3-H4 heterotetramer and two H2A-H2B heterodimers. The octamer wraps approximately 147 bp of DNA.</text>
</comment>
<dbReference type="Proteomes" id="UP000574528">
    <property type="component" value="Unassembled WGS sequence"/>
</dbReference>
<dbReference type="InterPro" id="IPR032458">
    <property type="entry name" value="Histone_H2A_CS"/>
</dbReference>
<evidence type="ECO:0000256" key="2">
    <source>
        <dbReference type="ARBA" id="ARBA00004286"/>
    </source>
</evidence>
<feature type="domain" description="Core Histone H2A/H2B/H3" evidence="11">
    <location>
        <begin position="7"/>
        <end position="91"/>
    </location>
</feature>
<evidence type="ECO:0000313" key="14">
    <source>
        <dbReference type="Proteomes" id="UP000574528"/>
    </source>
</evidence>
<evidence type="ECO:0000256" key="8">
    <source>
        <dbReference type="ARBA" id="ARBA00023269"/>
    </source>
</evidence>
<dbReference type="GO" id="GO:0030527">
    <property type="term" value="F:structural constituent of chromatin"/>
    <property type="evidence" value="ECO:0007669"/>
    <property type="project" value="InterPro"/>
</dbReference>
<evidence type="ECO:0000313" key="12">
    <source>
        <dbReference type="EMBL" id="NXG49405.1"/>
    </source>
</evidence>
<dbReference type="PROSITE" id="PS00046">
    <property type="entry name" value="HISTONE_H2A"/>
    <property type="match status" value="1"/>
</dbReference>
<dbReference type="EMBL" id="VWZI01015897">
    <property type="protein sequence ID" value="NXG49405.1"/>
    <property type="molecule type" value="Genomic_DNA"/>
</dbReference>
<evidence type="ECO:0000256" key="5">
    <source>
        <dbReference type="ARBA" id="ARBA00022990"/>
    </source>
</evidence>
<dbReference type="GO" id="GO:0046982">
    <property type="term" value="F:protein heterodimerization activity"/>
    <property type="evidence" value="ECO:0007669"/>
    <property type="project" value="InterPro"/>
</dbReference>
<comment type="subcellular location">
    <subcellularLocation>
        <location evidence="2">Chromosome</location>
    </subcellularLocation>
    <subcellularLocation>
        <location evidence="1 9">Nucleus</location>
    </subcellularLocation>
</comment>
<feature type="non-terminal residue" evidence="13">
    <location>
        <position position="1"/>
    </location>
</feature>
<organism evidence="13 14">
    <name type="scientific">Psilopogon haemacephalus</name>
    <name type="common">coppersmith barbet</name>
    <dbReference type="NCBI Taxonomy" id="2585815"/>
    <lineage>
        <taxon>Eukaryota</taxon>
        <taxon>Metazoa</taxon>
        <taxon>Chordata</taxon>
        <taxon>Craniata</taxon>
        <taxon>Vertebrata</taxon>
        <taxon>Euteleostomi</taxon>
        <taxon>Archelosauria</taxon>
        <taxon>Archosauria</taxon>
        <taxon>Dinosauria</taxon>
        <taxon>Saurischia</taxon>
        <taxon>Theropoda</taxon>
        <taxon>Coelurosauria</taxon>
        <taxon>Aves</taxon>
        <taxon>Neognathae</taxon>
        <taxon>Neoaves</taxon>
        <taxon>Telluraves</taxon>
        <taxon>Coraciimorphae</taxon>
        <taxon>Piciformes</taxon>
        <taxon>Megalaimidae</taxon>
        <taxon>Psilopogon</taxon>
    </lineage>
</organism>
<evidence type="ECO:0000256" key="6">
    <source>
        <dbReference type="ARBA" id="ARBA00023125"/>
    </source>
</evidence>
<evidence type="ECO:0000256" key="1">
    <source>
        <dbReference type="ARBA" id="ARBA00004123"/>
    </source>
</evidence>
<dbReference type="EMBL" id="VWZI01044722">
    <property type="protein sequence ID" value="NXG54075.1"/>
    <property type="molecule type" value="Genomic_DNA"/>
</dbReference>
<dbReference type="InterPro" id="IPR009072">
    <property type="entry name" value="Histone-fold"/>
</dbReference>
<name>A0A7K9CRU3_9PICI</name>
<feature type="region of interest" description="Disordered" evidence="10">
    <location>
        <begin position="109"/>
        <end position="134"/>
    </location>
</feature>
<dbReference type="InterPro" id="IPR007125">
    <property type="entry name" value="H2A/H2B/H3"/>
</dbReference>
<dbReference type="AlphaFoldDB" id="A0A7K9CRU3"/>
<keyword evidence="14" id="KW-1185">Reference proteome</keyword>
<feature type="region of interest" description="Disordered" evidence="10">
    <location>
        <begin position="1"/>
        <end position="20"/>
    </location>
</feature>
<evidence type="ECO:0000259" key="11">
    <source>
        <dbReference type="Pfam" id="PF00125"/>
    </source>
</evidence>
<dbReference type="Pfam" id="PF00125">
    <property type="entry name" value="Histone"/>
    <property type="match status" value="1"/>
</dbReference>
<keyword evidence="5" id="KW-0007">Acetylation</keyword>
<dbReference type="SUPFAM" id="SSF47113">
    <property type="entry name" value="Histone-fold"/>
    <property type="match status" value="1"/>
</dbReference>
<dbReference type="Gene3D" id="1.10.20.10">
    <property type="entry name" value="Histone, subunit A"/>
    <property type="match status" value="1"/>
</dbReference>
<protein>
    <recommendedName>
        <fullName evidence="9">Histone H2A</fullName>
    </recommendedName>
</protein>
<keyword evidence="7 9" id="KW-0539">Nucleus</keyword>
<accession>A0A7K9CRU3</accession>
<dbReference type="SMART" id="SM00414">
    <property type="entry name" value="H2A"/>
    <property type="match status" value="1"/>
</dbReference>
<keyword evidence="6 9" id="KW-0238">DNA-binding</keyword>
<proteinExistence type="inferred from homology"/>
<dbReference type="OrthoDB" id="9396611at2759"/>
<feature type="non-terminal residue" evidence="13">
    <location>
        <position position="134"/>
    </location>
</feature>
<reference evidence="13 14" key="1">
    <citation type="submission" date="2019-09" db="EMBL/GenBank/DDBJ databases">
        <title>Bird 10,000 Genomes (B10K) Project - Family phase.</title>
        <authorList>
            <person name="Zhang G."/>
        </authorList>
    </citation>
    <scope>NUCLEOTIDE SEQUENCE [LARGE SCALE GENOMIC DNA]</scope>
    <source>
        <strain evidence="13">B10K-DU-001-24</strain>
        <tissue evidence="13">Muscle</tissue>
    </source>
</reference>
<dbReference type="CDD" id="cd00074">
    <property type="entry name" value="HFD_H2A"/>
    <property type="match status" value="1"/>
</dbReference>
<dbReference type="GO" id="GO:0000786">
    <property type="term" value="C:nucleosome"/>
    <property type="evidence" value="ECO:0007669"/>
    <property type="project" value="UniProtKB-KW"/>
</dbReference>
<dbReference type="PRINTS" id="PR00620">
    <property type="entry name" value="HISTONEH2A"/>
</dbReference>
<keyword evidence="4 9" id="KW-0158">Chromosome</keyword>
<evidence type="ECO:0000256" key="4">
    <source>
        <dbReference type="ARBA" id="ARBA00022454"/>
    </source>
</evidence>
<dbReference type="GO" id="GO:0003677">
    <property type="term" value="F:DNA binding"/>
    <property type="evidence" value="ECO:0007669"/>
    <property type="project" value="UniProtKB-KW"/>
</dbReference>
<evidence type="ECO:0000313" key="13">
    <source>
        <dbReference type="EMBL" id="NXG54075.1"/>
    </source>
</evidence>
<dbReference type="GO" id="GO:0005634">
    <property type="term" value="C:nucleus"/>
    <property type="evidence" value="ECO:0007669"/>
    <property type="project" value="UniProtKB-SubCell"/>
</dbReference>
<evidence type="ECO:0000256" key="3">
    <source>
        <dbReference type="ARBA" id="ARBA00010691"/>
    </source>
</evidence>
<dbReference type="PANTHER" id="PTHR23430">
    <property type="entry name" value="HISTONE H2A"/>
    <property type="match status" value="1"/>
</dbReference>
<sequence length="134" mass="14773">RPGSPPESSEARGKRSRFSRSSRAGLLFPVSRVDGQLRRGRFAGRFAARAPVYLAAVLQCVTHKALDVAGKIAKRSKQQRIAPAHLQMAAQKSSQLHKLLQADVLRNRGRAVPRRRRVASPSTKKTAGTKRRCP</sequence>
<evidence type="ECO:0000256" key="10">
    <source>
        <dbReference type="SAM" id="MobiDB-lite"/>
    </source>
</evidence>
<comment type="caution">
    <text evidence="13">The sequence shown here is derived from an EMBL/GenBank/DDBJ whole genome shotgun (WGS) entry which is preliminary data.</text>
</comment>
<dbReference type="InterPro" id="IPR002119">
    <property type="entry name" value="Histone_H2A"/>
</dbReference>
<evidence type="ECO:0000256" key="7">
    <source>
        <dbReference type="ARBA" id="ARBA00023242"/>
    </source>
</evidence>
<comment type="similarity">
    <text evidence="3 9">Belongs to the histone H2A family.</text>
</comment>
<gene>
    <name evidence="13" type="primary">His3_1</name>
    <name evidence="12" type="synonym">His3_0</name>
    <name evidence="12" type="ORF">PSIHAE_R07709</name>
    <name evidence="13" type="ORF">PSIHAE_R09350</name>
</gene>
<feature type="compositionally biased region" description="Basic residues" evidence="10">
    <location>
        <begin position="109"/>
        <end position="118"/>
    </location>
</feature>
<evidence type="ECO:0000256" key="9">
    <source>
        <dbReference type="RuleBase" id="RU003767"/>
    </source>
</evidence>